<dbReference type="Pfam" id="PF09481">
    <property type="entry name" value="CRISPR_Cse1"/>
    <property type="match status" value="1"/>
</dbReference>
<accession>A0ABU2B4W6</accession>
<dbReference type="Gene3D" id="1.10.132.100">
    <property type="match status" value="1"/>
</dbReference>
<dbReference type="RefSeq" id="WP_277104249.1">
    <property type="nucleotide sequence ID" value="NZ_BAAAJS010000013.1"/>
</dbReference>
<dbReference type="CDD" id="cd09729">
    <property type="entry name" value="Cse1_I-E"/>
    <property type="match status" value="1"/>
</dbReference>
<gene>
    <name evidence="1" type="ORF">J2S37_000193</name>
</gene>
<dbReference type="Proteomes" id="UP001183619">
    <property type="component" value="Unassembled WGS sequence"/>
</dbReference>
<evidence type="ECO:0000313" key="1">
    <source>
        <dbReference type="EMBL" id="MDR7353655.1"/>
    </source>
</evidence>
<protein>
    <submittedName>
        <fullName evidence="1">CRISPR system Cascade subunit CasA</fullName>
    </submittedName>
</protein>
<comment type="caution">
    <text evidence="1">The sequence shown here is derived from an EMBL/GenBank/DDBJ whole genome shotgun (WGS) entry which is preliminary data.</text>
</comment>
<reference evidence="1 2" key="1">
    <citation type="submission" date="2023-07" db="EMBL/GenBank/DDBJ databases">
        <title>Sequencing the genomes of 1000 actinobacteria strains.</title>
        <authorList>
            <person name="Klenk H.-P."/>
        </authorList>
    </citation>
    <scope>NUCLEOTIDE SEQUENCE [LARGE SCALE GENOMIC DNA]</scope>
    <source>
        <strain evidence="1 2">DSM 44508</strain>
    </source>
</reference>
<name>A0ABU2B4W6_9CORY</name>
<organism evidence="1 2">
    <name type="scientific">Corynebacterium felinum</name>
    <dbReference type="NCBI Taxonomy" id="131318"/>
    <lineage>
        <taxon>Bacteria</taxon>
        <taxon>Bacillati</taxon>
        <taxon>Actinomycetota</taxon>
        <taxon>Actinomycetes</taxon>
        <taxon>Mycobacteriales</taxon>
        <taxon>Corynebacteriaceae</taxon>
        <taxon>Corynebacterium</taxon>
    </lineage>
</organism>
<dbReference type="EMBL" id="JAVDYF010000001">
    <property type="protein sequence ID" value="MDR7353655.1"/>
    <property type="molecule type" value="Genomic_DNA"/>
</dbReference>
<evidence type="ECO:0000313" key="2">
    <source>
        <dbReference type="Proteomes" id="UP001183619"/>
    </source>
</evidence>
<sequence length="549" mass="61834">MITQFNLIEEKWIPVLKPTNMVELVSIREFFQQSHTIVDFGCELASMRFAIFRIMFAILRRSLDAKMHSDPEGYWTELWEADELPLDLIEKYLTQVHDRFDLLHPQKPFLQTPGLHVKSGEWKELGILVADSPGEGALFTQTVHTSEITFDSAARWLIHANAFDYSGIKSGAVGDPRVKGGKGYPMGIGWAGWMGCTIITGANMKETLLLNHALQEDVDLSKDLPIWEEEPLSSVPRPNAQPYGQLSLITWPQRRILLHSSGTGIDGVLICNGDPVDYLSQLLHETMTPWRFSEPQSKKAKKPVFMPKTLEPGDSLWRGFSSFMPQFATGKEILNSYSSYDSKDDIPSFEPPETVTQIANRIGNPLPEDFSLRIDVTSVVYGSQSASFEEILHDKLVFPALLLAVEGADLRDLVETAVKRSMEATEVLANFAANICRAETDSKDAPAHARDRAKAEAFSLLDAEFPQWLSRLPISKDSAEEELQKWTDYVRSLFSSEGNRLVQEASPSAWHGRKRDDVIFTVGQAEAWFKSNLYKALPPQEKRKEKTDD</sequence>
<dbReference type="InterPro" id="IPR013381">
    <property type="entry name" value="CRISPR-assoc_prot_Cse1"/>
</dbReference>
<keyword evidence="2" id="KW-1185">Reference proteome</keyword>
<proteinExistence type="predicted"/>
<dbReference type="NCBIfam" id="TIGR02547">
    <property type="entry name" value="casA_cse1"/>
    <property type="match status" value="1"/>
</dbReference>